<dbReference type="PROSITE" id="PS50975">
    <property type="entry name" value="ATP_GRASP"/>
    <property type="match status" value="1"/>
</dbReference>
<gene>
    <name evidence="4" type="ORF">FHS75_002265</name>
</gene>
<name>A0A7Y9XWK4_9SPHN</name>
<dbReference type="GO" id="GO:0009432">
    <property type="term" value="P:SOS response"/>
    <property type="evidence" value="ECO:0007669"/>
    <property type="project" value="TreeGrafter"/>
</dbReference>
<dbReference type="GO" id="GO:0005737">
    <property type="term" value="C:cytoplasm"/>
    <property type="evidence" value="ECO:0007669"/>
    <property type="project" value="TreeGrafter"/>
</dbReference>
<dbReference type="GO" id="GO:0018169">
    <property type="term" value="F:ribosomal S6-glutamic acid ligase activity"/>
    <property type="evidence" value="ECO:0007669"/>
    <property type="project" value="TreeGrafter"/>
</dbReference>
<evidence type="ECO:0000313" key="5">
    <source>
        <dbReference type="Proteomes" id="UP000522081"/>
    </source>
</evidence>
<reference evidence="4 5" key="1">
    <citation type="submission" date="2020-07" db="EMBL/GenBank/DDBJ databases">
        <title>Genomic Encyclopedia of Type Strains, Phase IV (KMG-IV): sequencing the most valuable type-strain genomes for metagenomic binning, comparative biology and taxonomic classification.</title>
        <authorList>
            <person name="Goeker M."/>
        </authorList>
    </citation>
    <scope>NUCLEOTIDE SEQUENCE [LARGE SCALE GENOMIC DNA]</scope>
    <source>
        <strain evidence="4 5">DSM 29043</strain>
    </source>
</reference>
<accession>A0A7Y9XWK4</accession>
<keyword evidence="2" id="KW-0067">ATP-binding</keyword>
<dbReference type="GO" id="GO:0071160">
    <property type="term" value="F:cyanophycin synthetase activity (L-aspartate-adding)"/>
    <property type="evidence" value="ECO:0007669"/>
    <property type="project" value="UniProtKB-EC"/>
</dbReference>
<dbReference type="Gene3D" id="3.30.470.20">
    <property type="entry name" value="ATP-grasp fold, B domain"/>
    <property type="match status" value="2"/>
</dbReference>
<keyword evidence="5" id="KW-1185">Reference proteome</keyword>
<dbReference type="GO" id="GO:0008716">
    <property type="term" value="F:D-alanine-D-alanine ligase activity"/>
    <property type="evidence" value="ECO:0007669"/>
    <property type="project" value="InterPro"/>
</dbReference>
<dbReference type="EC" id="6.3.2.29" evidence="4"/>
<dbReference type="GO" id="GO:0071161">
    <property type="term" value="F:cyanophycin synthetase activity (L-arginine-adding)"/>
    <property type="evidence" value="ECO:0007669"/>
    <property type="project" value="UniProtKB-EC"/>
</dbReference>
<evidence type="ECO:0000256" key="2">
    <source>
        <dbReference type="PROSITE-ProRule" id="PRU00409"/>
    </source>
</evidence>
<dbReference type="PANTHER" id="PTHR21621:SF0">
    <property type="entry name" value="BETA-CITRYLGLUTAMATE SYNTHASE B-RELATED"/>
    <property type="match status" value="1"/>
</dbReference>
<dbReference type="GO" id="GO:0005524">
    <property type="term" value="F:ATP binding"/>
    <property type="evidence" value="ECO:0007669"/>
    <property type="project" value="UniProtKB-UniRule"/>
</dbReference>
<evidence type="ECO:0000256" key="1">
    <source>
        <dbReference type="ARBA" id="ARBA00022598"/>
    </source>
</evidence>
<proteinExistence type="predicted"/>
<dbReference type="RefSeq" id="WP_179407753.1">
    <property type="nucleotide sequence ID" value="NZ_BMGF01000003.1"/>
</dbReference>
<dbReference type="PANTHER" id="PTHR21621">
    <property type="entry name" value="RIBOSOMAL PROTEIN S6 MODIFICATION PROTEIN"/>
    <property type="match status" value="1"/>
</dbReference>
<comment type="caution">
    <text evidence="4">The sequence shown here is derived from an EMBL/GenBank/DDBJ whole genome shotgun (WGS) entry which is preliminary data.</text>
</comment>
<dbReference type="Proteomes" id="UP000522081">
    <property type="component" value="Unassembled WGS sequence"/>
</dbReference>
<dbReference type="AlphaFoldDB" id="A0A7Y9XWK4"/>
<evidence type="ECO:0000259" key="3">
    <source>
        <dbReference type="PROSITE" id="PS50975"/>
    </source>
</evidence>
<dbReference type="SUPFAM" id="SSF56059">
    <property type="entry name" value="Glutathione synthetase ATP-binding domain-like"/>
    <property type="match status" value="1"/>
</dbReference>
<dbReference type="EMBL" id="JACBZF010000003">
    <property type="protein sequence ID" value="NYH95936.1"/>
    <property type="molecule type" value="Genomic_DNA"/>
</dbReference>
<dbReference type="InterPro" id="IPR011095">
    <property type="entry name" value="Dala_Dala_lig_C"/>
</dbReference>
<sequence>MKQTSFYAYHFRLGHPAAPIAIEYFDEDEIDTSVIDAWLRDYVGLDPENRPPAPRFADDTSRTRVGEVVSRAILLYGEFVSACGIACERPGLVTNVVALDGENPGYRVSILLTALDNVSLRHFSDLFSAALGMVRRNFRQAPERDLAEKVLGQVKQTVLEPFASRTPFNIKDESILEIAARQGVPYRHIGMGITRLGTGSRSRLLQYSKSDADSSLSKEICGYKLMTSHVLHATGFPGAEHSVAGSVEEAERIAGAMGWPVVVKPPNRERSEGVTTNIRDREALAAAVKRAQEYEPRVLVERHVPGDCHRIFVAGGRLIYVVRRIPKSVTGDGKSTITELAGQENERQLSRPPWRRLRPWSLDGDVDAVLASQGLARDDVPEAGRRVDLRDVPSNEWGGWVENLTDSIHPENAQMALDIARMIGMSVAGVDLITTDISRPWHENGAVVNEVNHGPEFKRFEREDEAATVIPALIEGDGRIPVSLLAGDGDLFERALSLAGNFGGAHVTTATRTQRPSGETMPLRYGRLFDRALALAMRPDVDAIVMAGSERDFLVPGLAVDRIDRVWLAFGDEERSARFEQALRMHVEVGRVERLRP</sequence>
<dbReference type="Pfam" id="PF08443">
    <property type="entry name" value="RimK"/>
    <property type="match status" value="1"/>
</dbReference>
<organism evidence="4 5">
    <name type="scientific">Novosphingobium marinum</name>
    <dbReference type="NCBI Taxonomy" id="1514948"/>
    <lineage>
        <taxon>Bacteria</taxon>
        <taxon>Pseudomonadati</taxon>
        <taxon>Pseudomonadota</taxon>
        <taxon>Alphaproteobacteria</taxon>
        <taxon>Sphingomonadales</taxon>
        <taxon>Sphingomonadaceae</taxon>
        <taxon>Novosphingobium</taxon>
    </lineage>
</organism>
<feature type="domain" description="ATP-grasp" evidence="3">
    <location>
        <begin position="228"/>
        <end position="478"/>
    </location>
</feature>
<protein>
    <submittedName>
        <fullName evidence="4">Cyanophycin synthetase</fullName>
        <ecNumber evidence="4">6.3.2.29</ecNumber>
        <ecNumber evidence="4">6.3.2.30</ecNumber>
    </submittedName>
</protein>
<dbReference type="InterPro" id="IPR013651">
    <property type="entry name" value="ATP-grasp_RimK-type"/>
</dbReference>
<keyword evidence="2" id="KW-0547">Nucleotide-binding</keyword>
<dbReference type="Pfam" id="PF07478">
    <property type="entry name" value="Dala_Dala_lig_C"/>
    <property type="match status" value="1"/>
</dbReference>
<evidence type="ECO:0000313" key="4">
    <source>
        <dbReference type="EMBL" id="NYH95936.1"/>
    </source>
</evidence>
<dbReference type="GO" id="GO:0046872">
    <property type="term" value="F:metal ion binding"/>
    <property type="evidence" value="ECO:0007669"/>
    <property type="project" value="InterPro"/>
</dbReference>
<keyword evidence="1 4" id="KW-0436">Ligase</keyword>
<dbReference type="EC" id="6.3.2.30" evidence="4"/>
<dbReference type="InterPro" id="IPR011761">
    <property type="entry name" value="ATP-grasp"/>
</dbReference>